<dbReference type="Pfam" id="PF00067">
    <property type="entry name" value="p450"/>
    <property type="match status" value="1"/>
</dbReference>
<comment type="similarity">
    <text evidence="1">Belongs to the cytochrome P450 family.</text>
</comment>
<dbReference type="GO" id="GO:0004497">
    <property type="term" value="F:monooxygenase activity"/>
    <property type="evidence" value="ECO:0007669"/>
    <property type="project" value="UniProtKB-KW"/>
</dbReference>
<dbReference type="Gene3D" id="1.10.630.10">
    <property type="entry name" value="Cytochrome P450"/>
    <property type="match status" value="1"/>
</dbReference>
<accession>A0AAU9NUI0</accession>
<keyword evidence="5" id="KW-0560">Oxidoreductase</keyword>
<evidence type="ECO:0000256" key="3">
    <source>
        <dbReference type="ARBA" id="ARBA00022723"/>
    </source>
</evidence>
<keyword evidence="3" id="KW-0479">Metal-binding</keyword>
<keyword evidence="6" id="KW-0472">Membrane</keyword>
<dbReference type="AlphaFoldDB" id="A0AAU9NUI0"/>
<evidence type="ECO:0000313" key="7">
    <source>
        <dbReference type="EMBL" id="CAH1441486.1"/>
    </source>
</evidence>
<reference evidence="7 8" key="1">
    <citation type="submission" date="2022-01" db="EMBL/GenBank/DDBJ databases">
        <authorList>
            <person name="Xiong W."/>
            <person name="Schranz E."/>
        </authorList>
    </citation>
    <scope>NUCLEOTIDE SEQUENCE [LARGE SCALE GENOMIC DNA]</scope>
</reference>
<protein>
    <recommendedName>
        <fullName evidence="9">Cytochrome P450</fullName>
    </recommendedName>
</protein>
<dbReference type="GO" id="GO:0051762">
    <property type="term" value="P:sesquiterpene biosynthetic process"/>
    <property type="evidence" value="ECO:0007669"/>
    <property type="project" value="UniProtKB-ARBA"/>
</dbReference>
<dbReference type="SUPFAM" id="SSF48264">
    <property type="entry name" value="Cytochrome P450"/>
    <property type="match status" value="1"/>
</dbReference>
<evidence type="ECO:0008006" key="9">
    <source>
        <dbReference type="Google" id="ProtNLM"/>
    </source>
</evidence>
<evidence type="ECO:0000313" key="8">
    <source>
        <dbReference type="Proteomes" id="UP001157418"/>
    </source>
</evidence>
<dbReference type="PANTHER" id="PTHR47955">
    <property type="entry name" value="CYTOCHROME P450 FAMILY 71 PROTEIN"/>
    <property type="match status" value="1"/>
</dbReference>
<name>A0AAU9NUI0_9ASTR</name>
<dbReference type="EMBL" id="CAKMRJ010005412">
    <property type="protein sequence ID" value="CAH1441486.1"/>
    <property type="molecule type" value="Genomic_DNA"/>
</dbReference>
<keyword evidence="6" id="KW-0812">Transmembrane</keyword>
<keyword evidence="5" id="KW-0503">Monooxygenase</keyword>
<dbReference type="InterPro" id="IPR001128">
    <property type="entry name" value="Cyt_P450"/>
</dbReference>
<keyword evidence="8" id="KW-1185">Reference proteome</keyword>
<evidence type="ECO:0000256" key="4">
    <source>
        <dbReference type="ARBA" id="ARBA00023004"/>
    </source>
</evidence>
<keyword evidence="6" id="KW-1133">Transmembrane helix</keyword>
<dbReference type="InterPro" id="IPR036396">
    <property type="entry name" value="Cyt_P450_sf"/>
</dbReference>
<evidence type="ECO:0000256" key="1">
    <source>
        <dbReference type="ARBA" id="ARBA00010617"/>
    </source>
</evidence>
<evidence type="ECO:0000256" key="2">
    <source>
        <dbReference type="ARBA" id="ARBA00022617"/>
    </source>
</evidence>
<organism evidence="7 8">
    <name type="scientific">Lactuca virosa</name>
    <dbReference type="NCBI Taxonomy" id="75947"/>
    <lineage>
        <taxon>Eukaryota</taxon>
        <taxon>Viridiplantae</taxon>
        <taxon>Streptophyta</taxon>
        <taxon>Embryophyta</taxon>
        <taxon>Tracheophyta</taxon>
        <taxon>Spermatophyta</taxon>
        <taxon>Magnoliopsida</taxon>
        <taxon>eudicotyledons</taxon>
        <taxon>Gunneridae</taxon>
        <taxon>Pentapetalae</taxon>
        <taxon>asterids</taxon>
        <taxon>campanulids</taxon>
        <taxon>Asterales</taxon>
        <taxon>Asteraceae</taxon>
        <taxon>Cichorioideae</taxon>
        <taxon>Cichorieae</taxon>
        <taxon>Lactucinae</taxon>
        <taxon>Lactuca</taxon>
    </lineage>
</organism>
<dbReference type="PANTHER" id="PTHR47955:SF16">
    <property type="entry name" value="CYTOCHROME P450"/>
    <property type="match status" value="1"/>
</dbReference>
<gene>
    <name evidence="7" type="ORF">LVIROSA_LOCUS27539</name>
</gene>
<dbReference type="GO" id="GO:0005506">
    <property type="term" value="F:iron ion binding"/>
    <property type="evidence" value="ECO:0007669"/>
    <property type="project" value="InterPro"/>
</dbReference>
<feature type="transmembrane region" description="Helical" evidence="6">
    <location>
        <begin position="12"/>
        <end position="31"/>
    </location>
</feature>
<proteinExistence type="inferred from homology"/>
<evidence type="ECO:0000256" key="6">
    <source>
        <dbReference type="SAM" id="Phobius"/>
    </source>
</evidence>
<dbReference type="Proteomes" id="UP001157418">
    <property type="component" value="Unassembled WGS sequence"/>
</dbReference>
<keyword evidence="4" id="KW-0408">Iron</keyword>
<dbReference type="GO" id="GO:0020037">
    <property type="term" value="F:heme binding"/>
    <property type="evidence" value="ECO:0007669"/>
    <property type="project" value="InterPro"/>
</dbReference>
<comment type="caution">
    <text evidence="7">The sequence shown here is derived from an EMBL/GenBank/DDBJ whole genome shotgun (WGS) entry which is preliminary data.</text>
</comment>
<sequence length="152" mass="17087">MFYFLQNSPLFYYSCIVLIILTGLKWIYTLFKTNRNLPPSPPRLPIIGNLHQLGLSPHRSLEALSKKHGPLMLIHLGNVPMLVASSPEAAKGILKTHDLKFASRPKLRIPDILLYGSNDIAFSPYGEYWRQLKSIAVVHLLNNEGKGSGFYG</sequence>
<dbReference type="GO" id="GO:0016705">
    <property type="term" value="F:oxidoreductase activity, acting on paired donors, with incorporation or reduction of molecular oxygen"/>
    <property type="evidence" value="ECO:0007669"/>
    <property type="project" value="InterPro"/>
</dbReference>
<evidence type="ECO:0000256" key="5">
    <source>
        <dbReference type="ARBA" id="ARBA00023033"/>
    </source>
</evidence>
<keyword evidence="2" id="KW-0349">Heme</keyword>